<dbReference type="Pfam" id="PF04003">
    <property type="entry name" value="Utp12"/>
    <property type="match status" value="1"/>
</dbReference>
<keyword evidence="2 7" id="KW-0853">WD repeat</keyword>
<dbReference type="PROSITE" id="PS00678">
    <property type="entry name" value="WD_REPEATS_1"/>
    <property type="match status" value="3"/>
</dbReference>
<feature type="domain" description="Carboxylesterase type B" evidence="9">
    <location>
        <begin position="895"/>
        <end position="1422"/>
    </location>
</feature>
<dbReference type="InterPro" id="IPR020472">
    <property type="entry name" value="WD40_PAC1"/>
</dbReference>
<dbReference type="InterPro" id="IPR007148">
    <property type="entry name" value="SSU_processome_Utp12"/>
</dbReference>
<dbReference type="Proteomes" id="UP000677054">
    <property type="component" value="Unassembled WGS sequence"/>
</dbReference>
<dbReference type="SUPFAM" id="SSF53474">
    <property type="entry name" value="alpha/beta-Hydrolases"/>
    <property type="match status" value="1"/>
</dbReference>
<feature type="repeat" description="WD" evidence="7">
    <location>
        <begin position="593"/>
        <end position="625"/>
    </location>
</feature>
<gene>
    <name evidence="11" type="ORF">DSTB1V02_LOCUS10195</name>
</gene>
<feature type="region of interest" description="Disordered" evidence="8">
    <location>
        <begin position="835"/>
        <end position="867"/>
    </location>
</feature>
<evidence type="ECO:0000259" key="9">
    <source>
        <dbReference type="Pfam" id="PF00135"/>
    </source>
</evidence>
<dbReference type="GO" id="GO:0030490">
    <property type="term" value="P:maturation of SSU-rRNA"/>
    <property type="evidence" value="ECO:0007669"/>
    <property type="project" value="TreeGrafter"/>
</dbReference>
<reference evidence="11" key="1">
    <citation type="submission" date="2020-11" db="EMBL/GenBank/DDBJ databases">
        <authorList>
            <person name="Tran Van P."/>
        </authorList>
    </citation>
    <scope>NUCLEOTIDE SEQUENCE</scope>
</reference>
<dbReference type="PROSITE" id="PS50082">
    <property type="entry name" value="WD_REPEATS_2"/>
    <property type="match status" value="8"/>
</dbReference>
<dbReference type="GO" id="GO:0030515">
    <property type="term" value="F:snoRNA binding"/>
    <property type="evidence" value="ECO:0007669"/>
    <property type="project" value="TreeGrafter"/>
</dbReference>
<evidence type="ECO:0000313" key="11">
    <source>
        <dbReference type="EMBL" id="CAD7250419.1"/>
    </source>
</evidence>
<evidence type="ECO:0000256" key="7">
    <source>
        <dbReference type="PROSITE-ProRule" id="PRU00221"/>
    </source>
</evidence>
<feature type="compositionally biased region" description="Basic and acidic residues" evidence="8">
    <location>
        <begin position="1460"/>
        <end position="1493"/>
    </location>
</feature>
<keyword evidence="4" id="KW-0325">Glycoprotein</keyword>
<accession>A0A7R9FPP2</accession>
<feature type="repeat" description="WD" evidence="7">
    <location>
        <begin position="551"/>
        <end position="592"/>
    </location>
</feature>
<dbReference type="InterPro" id="IPR019775">
    <property type="entry name" value="WD40_repeat_CS"/>
</dbReference>
<dbReference type="InterPro" id="IPR001680">
    <property type="entry name" value="WD40_rpt"/>
</dbReference>
<dbReference type="InterPro" id="IPR029058">
    <property type="entry name" value="AB_hydrolase_fold"/>
</dbReference>
<evidence type="ECO:0000256" key="6">
    <source>
        <dbReference type="ARBA" id="ARBA00038229"/>
    </source>
</evidence>
<dbReference type="SMART" id="SM00320">
    <property type="entry name" value="WD40"/>
    <property type="match status" value="10"/>
</dbReference>
<dbReference type="InterPro" id="IPR011047">
    <property type="entry name" value="Quinoprotein_ADH-like_sf"/>
</dbReference>
<feature type="repeat" description="WD" evidence="7">
    <location>
        <begin position="190"/>
        <end position="223"/>
    </location>
</feature>
<dbReference type="PANTHER" id="PTHR19853:SF0">
    <property type="entry name" value="WD REPEAT-CONTAINING PROTEIN 3"/>
    <property type="match status" value="1"/>
</dbReference>
<dbReference type="InterPro" id="IPR051570">
    <property type="entry name" value="TBC1_cilium_biogenesis"/>
</dbReference>
<dbReference type="FunFam" id="2.130.10.10:FF:000157">
    <property type="entry name" value="WD repeat domain 3"/>
    <property type="match status" value="1"/>
</dbReference>
<dbReference type="PRINTS" id="PR00320">
    <property type="entry name" value="GPROTEINBRPT"/>
</dbReference>
<feature type="repeat" description="WD" evidence="7">
    <location>
        <begin position="62"/>
        <end position="103"/>
    </location>
</feature>
<comment type="similarity">
    <text evidence="6">Belongs to the WD repeat WDR3/UTP12 family.</text>
</comment>
<dbReference type="InterPro" id="IPR002018">
    <property type="entry name" value="CarbesteraseB"/>
</dbReference>
<dbReference type="SUPFAM" id="SSF50978">
    <property type="entry name" value="WD40 repeat-like"/>
    <property type="match status" value="1"/>
</dbReference>
<dbReference type="GO" id="GO:0034388">
    <property type="term" value="C:Pwp2p-containing subcomplex of 90S preribosome"/>
    <property type="evidence" value="ECO:0007669"/>
    <property type="project" value="TreeGrafter"/>
</dbReference>
<organism evidence="11">
    <name type="scientific">Darwinula stevensoni</name>
    <dbReference type="NCBI Taxonomy" id="69355"/>
    <lineage>
        <taxon>Eukaryota</taxon>
        <taxon>Metazoa</taxon>
        <taxon>Ecdysozoa</taxon>
        <taxon>Arthropoda</taxon>
        <taxon>Crustacea</taxon>
        <taxon>Oligostraca</taxon>
        <taxon>Ostracoda</taxon>
        <taxon>Podocopa</taxon>
        <taxon>Podocopida</taxon>
        <taxon>Darwinulocopina</taxon>
        <taxon>Darwinuloidea</taxon>
        <taxon>Darwinulidae</taxon>
        <taxon>Darwinula</taxon>
    </lineage>
</organism>
<keyword evidence="3" id="KW-0677">Repeat</keyword>
<dbReference type="EMBL" id="CAJPEV010002848">
    <property type="protein sequence ID" value="CAG0898214.1"/>
    <property type="molecule type" value="Genomic_DNA"/>
</dbReference>
<dbReference type="InterPro" id="IPR015943">
    <property type="entry name" value="WD40/YVTN_repeat-like_dom_sf"/>
</dbReference>
<feature type="repeat" description="WD" evidence="7">
    <location>
        <begin position="439"/>
        <end position="454"/>
    </location>
</feature>
<comment type="subcellular location">
    <subcellularLocation>
        <location evidence="1">Nucleus</location>
        <location evidence="1">Nucleolus</location>
    </subcellularLocation>
</comment>
<dbReference type="Gene3D" id="3.40.50.1820">
    <property type="entry name" value="alpha/beta hydrolase"/>
    <property type="match status" value="1"/>
</dbReference>
<feature type="domain" description="Small-subunit processome Utp12" evidence="10">
    <location>
        <begin position="714"/>
        <end position="812"/>
    </location>
</feature>
<dbReference type="Pfam" id="PF25173">
    <property type="entry name" value="Beta-prop_WDR3_1st"/>
    <property type="match status" value="1"/>
</dbReference>
<feature type="compositionally biased region" description="Basic and acidic residues" evidence="8">
    <location>
        <begin position="1434"/>
        <end position="1450"/>
    </location>
</feature>
<evidence type="ECO:0000256" key="3">
    <source>
        <dbReference type="ARBA" id="ARBA00022737"/>
    </source>
</evidence>
<sequence>MGLTRQYLRFEARNVFNGIAGTKAGVRFLPKNLRFGRRPVVTGVCEYSVIWDLRSRVKVKELQGGQFEATALLPSEDGRFLAVGYKDGSLQLWRFPAGQAQITFSGHRTQISSLAFDHSGMRLASGSKDSTLIVWDVVAERGLYRLHGHKGSITRVHFLTHDEHHYLASSSQDAVLKIWDLNNGHSIATLAGHKTPVWDFTIVRDTFLITGCGDSELRVWEIDFTKLHAYDIEEEVSGEHQGPFHQVGTLMRESLQRVHYLTYDEDSGVMACNAGDGKVELWMWQSEDEAKLKRDKRLRKERKRMKKNLTASVMEDQQESLVSTESSEIILADRVLRLSSLSMRGKVRGLDISATQSSDTLELSIVCVLSSNKIEFQDLRLTGAQMEVLREGMVEGPGHASDVRVASFSSDGRGMFSASAESLKLWLRGTEEGEDTKGIVSGGEDKTVKFWDFELMGKQLSLIHMRTLELKEDVLCVKVTPDGRLLAVSLLDSSIQIFYMDTLKFFLSLYGHRLPALTMDVSGDSTLIATGGADKNLRIWGLDFGDCHKSLLAAEDSIMGIHFIPDTHLVFVCSKDGSISQWDADHFTRVATLKGHKAEVWTMSVTQNGWWLLSASHDKTLRLWEKTDEILVLEEEQEREREEEVEQELAVGGVLVGETNKEVQPLLQRKALTEKSVDFIMECLSAWKEEDTTHMDQLSLILGLKPPVSPRKFIRAMVVKLETSELESTLLALPRAHVMELFEALVDLCEENIEAERVTGCLCFLARVHQGILFSHPQAPALFQKAKDSVSRNMKAMEELVGFNVAGLEFLQMKLEEKGQVELFLDATQSFKEKKRKKKRREHIAEVTEPKVSPAEPPRTVTAKKDHTRLAHPPSMFLYVLVLCLGVGAESAANEPVVVVPGRGSFKGKMETTESGLDYMAFTRILYAKAPVGSLRFKPPVLPNADEGSAHDVADVTHEEETEPVCPQYSLASDSPIGQENCLFLDVFTRDTRESANVLVYIHGGAFSHGGSPSRLFAPDAFLPHGILLVTLQYRLGPLGWLSLGNETMRGNTGLRDVMLALRWIQDHVKEFGGDPERVTLMGDDAGAAIVSALLFVEDARGLFQSVILLSGNVRCEQYRSLQPQKAAVKLAKRLGCAPARKEEEGNKGEKILGCLRVKKAADIVRKANEMSKFFSFPRMFGMVEDGELLPRDTGEALAKGEFIRVPVLMGQTKDEGAAFYRLIMNSFSTGEAEEDFLEHLPQLLPVLSHYRSQLHTITRAVRNRFFEGMKSGEEEVFRPAFVQFLTDFMFTRCTEEFARGLAAGNATVYAYVFAYEGQQSVVQFQGEDNMGVAHGDDLQYMFEDIWGTQEEMDEFDQQFSEDVFIPLLVNFIKYGVPVKEMSRTFPEPWTPYDPSTKRNYFLIDEQPRMLKSYREDALRFWLEDIPALIKASKEEQKKNKKSKEGRGEECEPSSSEDPDLMKVSKEEQQKGERARGVEGKEESKGQMIKEEL</sequence>
<feature type="repeat" description="WD" evidence="7">
    <location>
        <begin position="146"/>
        <end position="189"/>
    </location>
</feature>
<evidence type="ECO:0000256" key="8">
    <source>
        <dbReference type="SAM" id="MobiDB-lite"/>
    </source>
</evidence>
<feature type="repeat" description="WD" evidence="7">
    <location>
        <begin position="104"/>
        <end position="145"/>
    </location>
</feature>
<evidence type="ECO:0000256" key="4">
    <source>
        <dbReference type="ARBA" id="ARBA00023180"/>
    </source>
</evidence>
<dbReference type="PANTHER" id="PTHR19853">
    <property type="entry name" value="WD REPEAT CONTAINING PROTEIN 3 WDR3"/>
    <property type="match status" value="1"/>
</dbReference>
<evidence type="ECO:0000313" key="12">
    <source>
        <dbReference type="Proteomes" id="UP000677054"/>
    </source>
</evidence>
<evidence type="ECO:0000259" key="10">
    <source>
        <dbReference type="Pfam" id="PF04003"/>
    </source>
</evidence>
<evidence type="ECO:0000256" key="5">
    <source>
        <dbReference type="ARBA" id="ARBA00023242"/>
    </source>
</evidence>
<keyword evidence="12" id="KW-1185">Reference proteome</keyword>
<evidence type="ECO:0000256" key="2">
    <source>
        <dbReference type="ARBA" id="ARBA00022574"/>
    </source>
</evidence>
<dbReference type="InterPro" id="IPR036322">
    <property type="entry name" value="WD40_repeat_dom_sf"/>
</dbReference>
<dbReference type="GO" id="GO:0032040">
    <property type="term" value="C:small-subunit processome"/>
    <property type="evidence" value="ECO:0007669"/>
    <property type="project" value="TreeGrafter"/>
</dbReference>
<feature type="repeat" description="WD" evidence="7">
    <location>
        <begin position="509"/>
        <end position="550"/>
    </location>
</feature>
<dbReference type="Pfam" id="PF00135">
    <property type="entry name" value="COesterase"/>
    <property type="match status" value="1"/>
</dbReference>
<dbReference type="Pfam" id="PF25172">
    <property type="entry name" value="Beta-prop_WDR3_2nd"/>
    <property type="match status" value="1"/>
</dbReference>
<keyword evidence="5" id="KW-0539">Nucleus</keyword>
<feature type="region of interest" description="Disordered" evidence="8">
    <location>
        <begin position="1434"/>
        <end position="1493"/>
    </location>
</feature>
<dbReference type="SUPFAM" id="SSF50998">
    <property type="entry name" value="Quinoprotein alcohol dehydrogenase-like"/>
    <property type="match status" value="1"/>
</dbReference>
<name>A0A7R9FPP2_9CRUS</name>
<dbReference type="Gene3D" id="2.130.10.10">
    <property type="entry name" value="YVTN repeat-like/Quinoprotein amine dehydrogenase"/>
    <property type="match status" value="3"/>
</dbReference>
<dbReference type="CDD" id="cd00200">
    <property type="entry name" value="WD40"/>
    <property type="match status" value="1"/>
</dbReference>
<evidence type="ECO:0000256" key="1">
    <source>
        <dbReference type="ARBA" id="ARBA00004604"/>
    </source>
</evidence>
<dbReference type="OrthoDB" id="407922at2759"/>
<proteinExistence type="inferred from homology"/>
<protein>
    <submittedName>
        <fullName evidence="11">Uncharacterized protein</fullName>
    </submittedName>
</protein>
<dbReference type="PROSITE" id="PS50294">
    <property type="entry name" value="WD_REPEATS_REGION"/>
    <property type="match status" value="4"/>
</dbReference>
<dbReference type="EMBL" id="LR902365">
    <property type="protein sequence ID" value="CAD7250419.1"/>
    <property type="molecule type" value="Genomic_DNA"/>
</dbReference>